<dbReference type="Gene3D" id="1.10.10.10">
    <property type="entry name" value="Winged helix-like DNA-binding domain superfamily/Winged helix DNA-binding domain"/>
    <property type="match status" value="1"/>
</dbReference>
<dbReference type="SUPFAM" id="SSF46894">
    <property type="entry name" value="C-terminal effector domain of the bipartite response regulators"/>
    <property type="match status" value="1"/>
</dbReference>
<evidence type="ECO:0000256" key="1">
    <source>
        <dbReference type="ARBA" id="ARBA00023015"/>
    </source>
</evidence>
<evidence type="ECO:0000256" key="3">
    <source>
        <dbReference type="ARBA" id="ARBA00023163"/>
    </source>
</evidence>
<dbReference type="PRINTS" id="PR00038">
    <property type="entry name" value="HTHLUXR"/>
</dbReference>
<dbReference type="InterPro" id="IPR059106">
    <property type="entry name" value="WHD_MalT"/>
</dbReference>
<keyword evidence="1" id="KW-0805">Transcription regulation</keyword>
<dbReference type="Pfam" id="PF25873">
    <property type="entry name" value="WHD_MalT"/>
    <property type="match status" value="1"/>
</dbReference>
<keyword evidence="3" id="KW-0804">Transcription</keyword>
<dbReference type="PROSITE" id="PS50043">
    <property type="entry name" value="HTH_LUXR_2"/>
    <property type="match status" value="1"/>
</dbReference>
<feature type="domain" description="HTH luxR-type" evidence="4">
    <location>
        <begin position="800"/>
        <end position="863"/>
    </location>
</feature>
<dbReference type="InterPro" id="IPR000792">
    <property type="entry name" value="Tscrpt_reg_LuxR_C"/>
</dbReference>
<reference evidence="5" key="1">
    <citation type="submission" date="2020-07" db="EMBL/GenBank/DDBJ databases">
        <authorList>
            <person name="Pettersson B.M.F."/>
            <person name="Behra P.R.K."/>
            <person name="Ramesh M."/>
            <person name="Das S."/>
            <person name="Dasgupta S."/>
            <person name="Kirsebom L.A."/>
        </authorList>
    </citation>
    <scope>NUCLEOTIDE SEQUENCE</scope>
    <source>
        <strain evidence="5">DSM 44242</strain>
    </source>
</reference>
<proteinExistence type="predicted"/>
<dbReference type="InterPro" id="IPR036388">
    <property type="entry name" value="WH-like_DNA-bd_sf"/>
</dbReference>
<dbReference type="SUPFAM" id="SSF52540">
    <property type="entry name" value="P-loop containing nucleoside triphosphate hydrolases"/>
    <property type="match status" value="1"/>
</dbReference>
<dbReference type="Proteomes" id="UP001141659">
    <property type="component" value="Unassembled WGS sequence"/>
</dbReference>
<sequence>MQPSGTSSMQPVPWFLATIPSSSPGMLPRPAIGRTLNERNTGRRAVLVAAPSGFGKTVSVAQWAHARQRAEPGSLAWLTLTERINDRRDVLRGILTALLNSARAAGDASLDQSLSGAFDSASYDAAVAALMVIDPRRTVTIVIDDFQFARSVWGDDDVVELVENGPQWLRFVLITTDPVSPSWARLRVHDKVAVIGSAELAFTRDDVQALVEQRGAPAQPEDIDRIMTASGGWPGAVRLILVSGDEAAAFSGDVDLTDYIGTAVLARMRPDLADFALKATVCPRVDEQLARALTDRPDSGELLDDCVAAGLFLERIGSGDSTVFQWHSIFVKHCQEILRRRHPEEWTRLNRLAAAELAQQYPLEAVELAIRGDDRFGYDVVAEHWLELLLQSRSGALDLACVRLAEAFGENPEILMIRSSCRAMAGDDVAAALLFDRAERMSQSEQRPGRLDLIADLTQLLISDDRDVMDRAAGRVEIALSDRELVAPRVYACALFVLGWADSRMRRSPTRGSEYLEAAVHECAALGLPEVAYRARQSLAFALAHSGELGRAQQALHLAVSSGESTPELWLAHDGDGIERFTAGWIHFWHGEIAAAVEDLIPSSGTVGVGYPDTSRMFLAFSAATLRDNRVLAVAEAAVARMPDADTHGVPWVNYKTGSRARLAEARGDHGLALELASGVVGAVHLPMVSAVLSGMCRRLGAPELADRLARQALEPRLPGYIAAYALYTLALLAWQDGHAERAHQRMEEMLAAACPEHVRYQFVDNPDSVCQELLAAHRSYTAYPDFVEQALLASEHRRSDSGAAGLTPREREILAFLRTPMTMQEIADKMSISVNTLKTHQRAVYRKLGATNRREAINRAAR</sequence>
<comment type="caution">
    <text evidence="5">The sequence shown here is derived from an EMBL/GenBank/DDBJ whole genome shotgun (WGS) entry which is preliminary data.</text>
</comment>
<organism evidence="5 6">
    <name type="scientific">Mycolicibacterium porcinum</name>
    <dbReference type="NCBI Taxonomy" id="39693"/>
    <lineage>
        <taxon>Bacteria</taxon>
        <taxon>Bacillati</taxon>
        <taxon>Actinomycetota</taxon>
        <taxon>Actinomycetes</taxon>
        <taxon>Mycobacteriales</taxon>
        <taxon>Mycobacteriaceae</taxon>
        <taxon>Mycolicibacterium</taxon>
    </lineage>
</organism>
<dbReference type="Pfam" id="PF00196">
    <property type="entry name" value="GerE"/>
    <property type="match status" value="1"/>
</dbReference>
<dbReference type="PANTHER" id="PTHR44688">
    <property type="entry name" value="DNA-BINDING TRANSCRIPTIONAL ACTIVATOR DEVR_DOSR"/>
    <property type="match status" value="1"/>
</dbReference>
<gene>
    <name evidence="5" type="ORF">H5P34_12760</name>
</gene>
<dbReference type="AlphaFoldDB" id="A0AAW5T2K1"/>
<dbReference type="EMBL" id="JACKVC010000016">
    <property type="protein sequence ID" value="MCV7388916.1"/>
    <property type="molecule type" value="Genomic_DNA"/>
</dbReference>
<accession>A0AAW5T2K1</accession>
<dbReference type="PANTHER" id="PTHR44688:SF16">
    <property type="entry name" value="DNA-BINDING TRANSCRIPTIONAL ACTIVATOR DEVR_DOSR"/>
    <property type="match status" value="1"/>
</dbReference>
<evidence type="ECO:0000256" key="2">
    <source>
        <dbReference type="ARBA" id="ARBA00023125"/>
    </source>
</evidence>
<dbReference type="Gene3D" id="3.40.50.300">
    <property type="entry name" value="P-loop containing nucleotide triphosphate hydrolases"/>
    <property type="match status" value="1"/>
</dbReference>
<protein>
    <recommendedName>
        <fullName evidence="4">HTH luxR-type domain-containing protein</fullName>
    </recommendedName>
</protein>
<dbReference type="GO" id="GO:0003677">
    <property type="term" value="F:DNA binding"/>
    <property type="evidence" value="ECO:0007669"/>
    <property type="project" value="UniProtKB-KW"/>
</dbReference>
<dbReference type="RefSeq" id="WP_133058083.1">
    <property type="nucleotide sequence ID" value="NZ_JACKVC010000016.1"/>
</dbReference>
<name>A0AAW5T2K1_9MYCO</name>
<reference evidence="5" key="2">
    <citation type="journal article" date="2022" name="BMC Genomics">
        <title>Comparative genome analysis of mycobacteria focusing on tRNA and non-coding RNA.</title>
        <authorList>
            <person name="Behra P.R.K."/>
            <person name="Pettersson B.M.F."/>
            <person name="Ramesh M."/>
            <person name="Das S."/>
            <person name="Dasgupta S."/>
            <person name="Kirsebom L.A."/>
        </authorList>
    </citation>
    <scope>NUCLEOTIDE SEQUENCE</scope>
    <source>
        <strain evidence="5">DSM 44242</strain>
    </source>
</reference>
<dbReference type="CDD" id="cd06170">
    <property type="entry name" value="LuxR_C_like"/>
    <property type="match status" value="1"/>
</dbReference>
<dbReference type="InterPro" id="IPR016032">
    <property type="entry name" value="Sig_transdc_resp-reg_C-effctor"/>
</dbReference>
<dbReference type="GO" id="GO:0006355">
    <property type="term" value="P:regulation of DNA-templated transcription"/>
    <property type="evidence" value="ECO:0007669"/>
    <property type="project" value="InterPro"/>
</dbReference>
<dbReference type="SMART" id="SM00421">
    <property type="entry name" value="HTH_LUXR"/>
    <property type="match status" value="1"/>
</dbReference>
<evidence type="ECO:0000313" key="6">
    <source>
        <dbReference type="Proteomes" id="UP001141659"/>
    </source>
</evidence>
<evidence type="ECO:0000313" key="5">
    <source>
        <dbReference type="EMBL" id="MCV7388916.1"/>
    </source>
</evidence>
<dbReference type="InterPro" id="IPR027417">
    <property type="entry name" value="P-loop_NTPase"/>
</dbReference>
<keyword evidence="2" id="KW-0238">DNA-binding</keyword>
<evidence type="ECO:0000259" key="4">
    <source>
        <dbReference type="PROSITE" id="PS50043"/>
    </source>
</evidence>